<dbReference type="OrthoDB" id="4471973at2"/>
<feature type="domain" description="DUF6998" evidence="1">
    <location>
        <begin position="50"/>
        <end position="137"/>
    </location>
</feature>
<protein>
    <recommendedName>
        <fullName evidence="1">DUF6998 domain-containing protein</fullName>
    </recommendedName>
</protein>
<organism evidence="2 3">
    <name type="scientific">Microbacterium mitrae</name>
    <dbReference type="NCBI Taxonomy" id="664640"/>
    <lineage>
        <taxon>Bacteria</taxon>
        <taxon>Bacillati</taxon>
        <taxon>Actinomycetota</taxon>
        <taxon>Actinomycetes</taxon>
        <taxon>Micrococcales</taxon>
        <taxon>Microbacteriaceae</taxon>
        <taxon>Microbacterium</taxon>
    </lineage>
</organism>
<accession>A0A5C8HLW8</accession>
<evidence type="ECO:0000259" key="1">
    <source>
        <dbReference type="Pfam" id="PF22522"/>
    </source>
</evidence>
<dbReference type="EMBL" id="VRSW01000004">
    <property type="protein sequence ID" value="TXK03397.1"/>
    <property type="molecule type" value="Genomic_DNA"/>
</dbReference>
<gene>
    <name evidence="2" type="ORF">FVP60_10935</name>
</gene>
<proteinExistence type="predicted"/>
<dbReference type="Pfam" id="PF22522">
    <property type="entry name" value="DUF6998"/>
    <property type="match status" value="1"/>
</dbReference>
<dbReference type="RefSeq" id="WP_147826328.1">
    <property type="nucleotide sequence ID" value="NZ_BAAARG010000001.1"/>
</dbReference>
<evidence type="ECO:0000313" key="3">
    <source>
        <dbReference type="Proteomes" id="UP000321196"/>
    </source>
</evidence>
<sequence>MNDVSNHDASQAAALPDVSRLSVKNLLRLEASVVRELRRRDLVRTNNKPLGDIAEHVVWLARGGVLEPNSTKSHDITTASGHRIQVKAMANRAAGSAARFSPFRSADYDTAVFLVFDAEFDIVEAFEVKSDLIEENVRFIPHVAGRQPSLTQVRTFGTDITAEMQAAYAGIDAA</sequence>
<dbReference type="AlphaFoldDB" id="A0A5C8HLW8"/>
<keyword evidence="3" id="KW-1185">Reference proteome</keyword>
<evidence type="ECO:0000313" key="2">
    <source>
        <dbReference type="EMBL" id="TXK03397.1"/>
    </source>
</evidence>
<dbReference type="InterPro" id="IPR054267">
    <property type="entry name" value="DUF6998"/>
</dbReference>
<reference evidence="2 3" key="1">
    <citation type="submission" date="2019-08" db="EMBL/GenBank/DDBJ databases">
        <authorList>
            <person name="Dong K."/>
        </authorList>
    </citation>
    <scope>NUCLEOTIDE SEQUENCE [LARGE SCALE GENOMIC DNA]</scope>
    <source>
        <strain evidence="2 3">M4-8</strain>
    </source>
</reference>
<dbReference type="Proteomes" id="UP000321196">
    <property type="component" value="Unassembled WGS sequence"/>
</dbReference>
<name>A0A5C8HLW8_9MICO</name>
<comment type="caution">
    <text evidence="2">The sequence shown here is derived from an EMBL/GenBank/DDBJ whole genome shotgun (WGS) entry which is preliminary data.</text>
</comment>